<dbReference type="GO" id="GO:0004828">
    <property type="term" value="F:serine-tRNA ligase activity"/>
    <property type="evidence" value="ECO:0007669"/>
    <property type="project" value="UniProtKB-UniRule"/>
</dbReference>
<dbReference type="NCBIfam" id="TIGR00414">
    <property type="entry name" value="serS"/>
    <property type="match status" value="1"/>
</dbReference>
<keyword evidence="8 16" id="KW-0067">ATP-binding</keyword>
<dbReference type="InterPro" id="IPR002317">
    <property type="entry name" value="Ser-tRNA-ligase_type_1"/>
</dbReference>
<dbReference type="STRING" id="1189621.A3SI_05312"/>
<feature type="binding site" evidence="16">
    <location>
        <begin position="352"/>
        <end position="355"/>
    </location>
    <ligand>
        <name>ATP</name>
        <dbReference type="ChEBI" id="CHEBI:30616"/>
    </ligand>
</feature>
<feature type="binding site" evidence="16">
    <location>
        <begin position="265"/>
        <end position="267"/>
    </location>
    <ligand>
        <name>ATP</name>
        <dbReference type="ChEBI" id="CHEBI:30616"/>
    </ligand>
</feature>
<dbReference type="PROSITE" id="PS50862">
    <property type="entry name" value="AA_TRNA_LIGASE_II"/>
    <property type="match status" value="1"/>
</dbReference>
<feature type="region of interest" description="Disordered" evidence="17">
    <location>
        <begin position="44"/>
        <end position="71"/>
    </location>
</feature>
<dbReference type="InterPro" id="IPR006195">
    <property type="entry name" value="aa-tRNA-synth_II"/>
</dbReference>
<evidence type="ECO:0000313" key="19">
    <source>
        <dbReference type="EMBL" id="EIM77867.1"/>
    </source>
</evidence>
<reference evidence="19 20" key="1">
    <citation type="submission" date="2012-05" db="EMBL/GenBank/DDBJ databases">
        <title>Genome sequence of Nitritalea halalkaliphila LW7.</title>
        <authorList>
            <person name="Jangir P.K."/>
            <person name="Singh A."/>
            <person name="Shivaji S."/>
            <person name="Sharma R."/>
        </authorList>
    </citation>
    <scope>NUCLEOTIDE SEQUENCE [LARGE SCALE GENOMIC DNA]</scope>
    <source>
        <strain evidence="19 20">LW7</strain>
    </source>
</reference>
<feature type="binding site" evidence="15">
    <location>
        <position position="385"/>
    </location>
    <ligand>
        <name>L-serine</name>
        <dbReference type="ChEBI" id="CHEBI:33384"/>
    </ligand>
</feature>
<dbReference type="PATRIC" id="fig|1189621.3.peg.1109"/>
<evidence type="ECO:0000256" key="8">
    <source>
        <dbReference type="ARBA" id="ARBA00022840"/>
    </source>
</evidence>
<dbReference type="Gene3D" id="3.30.930.10">
    <property type="entry name" value="Bira Bifunctional Protein, Domain 2"/>
    <property type="match status" value="1"/>
</dbReference>
<evidence type="ECO:0000256" key="1">
    <source>
        <dbReference type="ARBA" id="ARBA00004496"/>
    </source>
</evidence>
<dbReference type="PRINTS" id="PR00981">
    <property type="entry name" value="TRNASYNTHSER"/>
</dbReference>
<feature type="binding site" evidence="15">
    <location>
        <position position="234"/>
    </location>
    <ligand>
        <name>L-serine</name>
        <dbReference type="ChEBI" id="CHEBI:33384"/>
    </ligand>
</feature>
<dbReference type="SUPFAM" id="SSF46589">
    <property type="entry name" value="tRNA-binding arm"/>
    <property type="match status" value="1"/>
</dbReference>
<proteinExistence type="inferred from homology"/>
<evidence type="ECO:0000256" key="12">
    <source>
        <dbReference type="ARBA" id="ARBA00047929"/>
    </source>
</evidence>
<dbReference type="PANTHER" id="PTHR43697">
    <property type="entry name" value="SERYL-TRNA SYNTHETASE"/>
    <property type="match status" value="1"/>
</dbReference>
<feature type="compositionally biased region" description="Polar residues" evidence="17">
    <location>
        <begin position="54"/>
        <end position="68"/>
    </location>
</feature>
<evidence type="ECO:0000256" key="11">
    <source>
        <dbReference type="ARBA" id="ARBA00039158"/>
    </source>
</evidence>
<dbReference type="GO" id="GO:0005524">
    <property type="term" value="F:ATP binding"/>
    <property type="evidence" value="ECO:0007669"/>
    <property type="project" value="UniProtKB-KW"/>
</dbReference>
<dbReference type="AlphaFoldDB" id="I5C7R5"/>
<evidence type="ECO:0000256" key="15">
    <source>
        <dbReference type="PIRSR" id="PIRSR001529-1"/>
    </source>
</evidence>
<name>I5C7R5_9BACT</name>
<evidence type="ECO:0000256" key="4">
    <source>
        <dbReference type="ARBA" id="ARBA00012840"/>
    </source>
</evidence>
<comment type="similarity">
    <text evidence="3">Belongs to the class-II aminoacyl-tRNA synthetase family. Type-1 seryl-tRNA synthetase subfamily.</text>
</comment>
<comment type="catalytic activity">
    <reaction evidence="13">
        <text>tRNA(Ser) + L-serine + ATP = L-seryl-tRNA(Ser) + AMP + diphosphate + H(+)</text>
        <dbReference type="Rhea" id="RHEA:12292"/>
        <dbReference type="Rhea" id="RHEA-COMP:9669"/>
        <dbReference type="Rhea" id="RHEA-COMP:9703"/>
        <dbReference type="ChEBI" id="CHEBI:15378"/>
        <dbReference type="ChEBI" id="CHEBI:30616"/>
        <dbReference type="ChEBI" id="CHEBI:33019"/>
        <dbReference type="ChEBI" id="CHEBI:33384"/>
        <dbReference type="ChEBI" id="CHEBI:78442"/>
        <dbReference type="ChEBI" id="CHEBI:78533"/>
        <dbReference type="ChEBI" id="CHEBI:456215"/>
        <dbReference type="EC" id="6.1.1.11"/>
    </reaction>
</comment>
<dbReference type="EC" id="6.1.1.11" evidence="4 14"/>
<evidence type="ECO:0000313" key="20">
    <source>
        <dbReference type="Proteomes" id="UP000005551"/>
    </source>
</evidence>
<keyword evidence="7" id="KW-0547">Nucleotide-binding</keyword>
<dbReference type="InterPro" id="IPR045864">
    <property type="entry name" value="aa-tRNA-synth_II/BPL/LPL"/>
</dbReference>
<evidence type="ECO:0000256" key="9">
    <source>
        <dbReference type="ARBA" id="ARBA00022917"/>
    </source>
</evidence>
<accession>I5C7R5</accession>
<gene>
    <name evidence="19" type="ORF">A3SI_05312</name>
</gene>
<dbReference type="PIRSF" id="PIRSF001529">
    <property type="entry name" value="Ser-tRNA-synth_IIa"/>
    <property type="match status" value="1"/>
</dbReference>
<keyword evidence="10" id="KW-0030">Aminoacyl-tRNA synthetase</keyword>
<keyword evidence="6 19" id="KW-0436">Ligase</keyword>
<keyword evidence="20" id="KW-1185">Reference proteome</keyword>
<evidence type="ECO:0000256" key="14">
    <source>
        <dbReference type="NCBIfam" id="TIGR00414"/>
    </source>
</evidence>
<dbReference type="PANTHER" id="PTHR43697:SF1">
    <property type="entry name" value="SERINE--TRNA LIGASE"/>
    <property type="match status" value="1"/>
</dbReference>
<evidence type="ECO:0000256" key="5">
    <source>
        <dbReference type="ARBA" id="ARBA00022490"/>
    </source>
</evidence>
<evidence type="ECO:0000256" key="6">
    <source>
        <dbReference type="ARBA" id="ARBA00022598"/>
    </source>
</evidence>
<evidence type="ECO:0000256" key="3">
    <source>
        <dbReference type="ARBA" id="ARBA00010728"/>
    </source>
</evidence>
<dbReference type="EMBL" id="AJYA01000011">
    <property type="protein sequence ID" value="EIM77867.1"/>
    <property type="molecule type" value="Genomic_DNA"/>
</dbReference>
<dbReference type="InterPro" id="IPR010978">
    <property type="entry name" value="tRNA-bd_arm"/>
</dbReference>
<evidence type="ECO:0000256" key="7">
    <source>
        <dbReference type="ARBA" id="ARBA00022741"/>
    </source>
</evidence>
<evidence type="ECO:0000256" key="17">
    <source>
        <dbReference type="SAM" id="MobiDB-lite"/>
    </source>
</evidence>
<dbReference type="Gene3D" id="1.10.287.40">
    <property type="entry name" value="Serine-tRNA synthetase, tRNA binding domain"/>
    <property type="match status" value="1"/>
</dbReference>
<dbReference type="Proteomes" id="UP000005551">
    <property type="component" value="Unassembled WGS sequence"/>
</dbReference>
<comment type="subcellular location">
    <subcellularLocation>
        <location evidence="1">Cytoplasm</location>
    </subcellularLocation>
</comment>
<dbReference type="InterPro" id="IPR042103">
    <property type="entry name" value="SerRS_1_N_sf"/>
</dbReference>
<evidence type="ECO:0000259" key="18">
    <source>
        <dbReference type="PROSITE" id="PS50862"/>
    </source>
</evidence>
<dbReference type="Pfam" id="PF02403">
    <property type="entry name" value="Seryl_tRNA_N"/>
    <property type="match status" value="1"/>
</dbReference>
<comment type="pathway">
    <text evidence="2">Aminoacyl-tRNA biosynthesis; selenocysteinyl-tRNA(Sec) biosynthesis; L-seryl-tRNA(Sec) from L-serine and tRNA(Sec): step 1/1.</text>
</comment>
<evidence type="ECO:0000256" key="13">
    <source>
        <dbReference type="ARBA" id="ARBA00048823"/>
    </source>
</evidence>
<dbReference type="GO" id="GO:0005737">
    <property type="term" value="C:cytoplasm"/>
    <property type="evidence" value="ECO:0007669"/>
    <property type="project" value="UniProtKB-SubCell"/>
</dbReference>
<feature type="domain" description="Aminoacyl-transfer RNA synthetases class-II family profile" evidence="18">
    <location>
        <begin position="176"/>
        <end position="394"/>
    </location>
</feature>
<keyword evidence="9" id="KW-0648">Protein biosynthesis</keyword>
<organism evidence="19 20">
    <name type="scientific">Nitritalea halalkaliphila LW7</name>
    <dbReference type="NCBI Taxonomy" id="1189621"/>
    <lineage>
        <taxon>Bacteria</taxon>
        <taxon>Pseudomonadati</taxon>
        <taxon>Bacteroidota</taxon>
        <taxon>Cytophagia</taxon>
        <taxon>Cytophagales</taxon>
        <taxon>Cyclobacteriaceae</taxon>
        <taxon>Nitritalea</taxon>
    </lineage>
</organism>
<comment type="caution">
    <text evidence="19">The sequence shown here is derived from an EMBL/GenBank/DDBJ whole genome shotgun (WGS) entry which is preliminary data.</text>
</comment>
<dbReference type="InterPro" id="IPR015866">
    <property type="entry name" value="Ser-tRNA-synth_1_N"/>
</dbReference>
<dbReference type="InterPro" id="IPR002314">
    <property type="entry name" value="aa-tRNA-synt_IIb"/>
</dbReference>
<evidence type="ECO:0000256" key="10">
    <source>
        <dbReference type="ARBA" id="ARBA00023146"/>
    </source>
</evidence>
<keyword evidence="5" id="KW-0963">Cytoplasm</keyword>
<dbReference type="GO" id="GO:0006434">
    <property type="term" value="P:seryl-tRNA aminoacylation"/>
    <property type="evidence" value="ECO:0007669"/>
    <property type="project" value="UniProtKB-UniRule"/>
</dbReference>
<feature type="binding site" evidence="15">
    <location>
        <position position="265"/>
    </location>
    <ligand>
        <name>L-serine</name>
        <dbReference type="ChEBI" id="CHEBI:33384"/>
    </ligand>
</feature>
<feature type="binding site" evidence="15">
    <location>
        <position position="288"/>
    </location>
    <ligand>
        <name>L-serine</name>
        <dbReference type="ChEBI" id="CHEBI:33384"/>
    </ligand>
</feature>
<protein>
    <recommendedName>
        <fullName evidence="11 14">Serine--tRNA ligase</fullName>
        <ecNumber evidence="4 14">6.1.1.11</ecNumber>
    </recommendedName>
</protein>
<dbReference type="Pfam" id="PF00587">
    <property type="entry name" value="tRNA-synt_2b"/>
    <property type="match status" value="1"/>
</dbReference>
<dbReference type="SUPFAM" id="SSF55681">
    <property type="entry name" value="Class II aaRS and biotin synthetases"/>
    <property type="match status" value="1"/>
</dbReference>
<evidence type="ECO:0000256" key="2">
    <source>
        <dbReference type="ARBA" id="ARBA00005045"/>
    </source>
</evidence>
<comment type="catalytic activity">
    <reaction evidence="12">
        <text>tRNA(Sec) + L-serine + ATP = L-seryl-tRNA(Sec) + AMP + diphosphate + H(+)</text>
        <dbReference type="Rhea" id="RHEA:42580"/>
        <dbReference type="Rhea" id="RHEA-COMP:9742"/>
        <dbReference type="Rhea" id="RHEA-COMP:10128"/>
        <dbReference type="ChEBI" id="CHEBI:15378"/>
        <dbReference type="ChEBI" id="CHEBI:30616"/>
        <dbReference type="ChEBI" id="CHEBI:33019"/>
        <dbReference type="ChEBI" id="CHEBI:33384"/>
        <dbReference type="ChEBI" id="CHEBI:78442"/>
        <dbReference type="ChEBI" id="CHEBI:78533"/>
        <dbReference type="ChEBI" id="CHEBI:456215"/>
        <dbReference type="EC" id="6.1.1.11"/>
    </reaction>
</comment>
<sequence length="394" mass="44018">MLVVATIREDFQAVLAGLEKRHFPDAAATLERVLALDKERRETQVQRDALQSEAKASSKQIGQLMQSGQREEAEKLKARMGEIKQQVKELEEAFASADQALTALLYTLPNVPHTSVPAGRSAEDNEEVYRHGDLPVLGEEKVAHWDLIKTYDIIDFELGTKITGAGFPVYKGKGARLQRALINFFLDQAAEAGYGELQVPILVNEASGYGTGQLPDKEGQMYEATADQLYLIPTAEVPITNIFRDVILEKGQLPIRQAGYTPCFRREAGSWGAHVRGLNRLHQFDKVEIVQICAPEDSYAALEQMSAHVQGLLQQLELPYRVLRLCGGDMGFTSALTYDMEVYSAAQERWLEVSSVSNFETYQANRLKLRYRDAENKIALAHTLNGSAWRYHGS</sequence>
<evidence type="ECO:0000256" key="16">
    <source>
        <dbReference type="PIRSR" id="PIRSR001529-2"/>
    </source>
</evidence>